<feature type="transmembrane region" description="Helical" evidence="1">
    <location>
        <begin position="29"/>
        <end position="46"/>
    </location>
</feature>
<dbReference type="Proteomes" id="UP000825935">
    <property type="component" value="Chromosome 7"/>
</dbReference>
<comment type="caution">
    <text evidence="2">The sequence shown here is derived from an EMBL/GenBank/DDBJ whole genome shotgun (WGS) entry which is preliminary data.</text>
</comment>
<organism evidence="2 3">
    <name type="scientific">Ceratopteris richardii</name>
    <name type="common">Triangle waterfern</name>
    <dbReference type="NCBI Taxonomy" id="49495"/>
    <lineage>
        <taxon>Eukaryota</taxon>
        <taxon>Viridiplantae</taxon>
        <taxon>Streptophyta</taxon>
        <taxon>Embryophyta</taxon>
        <taxon>Tracheophyta</taxon>
        <taxon>Polypodiopsida</taxon>
        <taxon>Polypodiidae</taxon>
        <taxon>Polypodiales</taxon>
        <taxon>Pteridineae</taxon>
        <taxon>Pteridaceae</taxon>
        <taxon>Parkerioideae</taxon>
        <taxon>Ceratopteris</taxon>
    </lineage>
</organism>
<protein>
    <submittedName>
        <fullName evidence="2">Uncharacterized protein</fullName>
    </submittedName>
</protein>
<evidence type="ECO:0000313" key="3">
    <source>
        <dbReference type="Proteomes" id="UP000825935"/>
    </source>
</evidence>
<name>A0A8T2UJM0_CERRI</name>
<proteinExistence type="predicted"/>
<gene>
    <name evidence="2" type="ORF">KP509_07G098400</name>
</gene>
<dbReference type="AlphaFoldDB" id="A0A8T2UJM0"/>
<reference evidence="2" key="1">
    <citation type="submission" date="2021-08" db="EMBL/GenBank/DDBJ databases">
        <title>WGS assembly of Ceratopteris richardii.</title>
        <authorList>
            <person name="Marchant D.B."/>
            <person name="Chen G."/>
            <person name="Jenkins J."/>
            <person name="Shu S."/>
            <person name="Leebens-Mack J."/>
            <person name="Grimwood J."/>
            <person name="Schmutz J."/>
            <person name="Soltis P."/>
            <person name="Soltis D."/>
            <person name="Chen Z.-H."/>
        </authorList>
    </citation>
    <scope>NUCLEOTIDE SEQUENCE</scope>
    <source>
        <strain evidence="2">Whitten #5841</strain>
        <tissue evidence="2">Leaf</tissue>
    </source>
</reference>
<evidence type="ECO:0000313" key="2">
    <source>
        <dbReference type="EMBL" id="KAH7434046.1"/>
    </source>
</evidence>
<keyword evidence="1" id="KW-1133">Transmembrane helix</keyword>
<feature type="transmembrane region" description="Helical" evidence="1">
    <location>
        <begin position="58"/>
        <end position="75"/>
    </location>
</feature>
<dbReference type="EMBL" id="CM035412">
    <property type="protein sequence ID" value="KAH7434046.1"/>
    <property type="molecule type" value="Genomic_DNA"/>
</dbReference>
<accession>A0A8T2UJM0</accession>
<sequence>MWILYLQCVMFSVAMNIIMIPCAKAYTPMIWAFTMFTLLHVCIHAIAKNGKMLCLKPLVQLFLLLIGLCSMKYIHILCLEVVSWACNCLLPSLLSWKVMMWM</sequence>
<keyword evidence="1" id="KW-0472">Membrane</keyword>
<keyword evidence="1" id="KW-0812">Transmembrane</keyword>
<keyword evidence="3" id="KW-1185">Reference proteome</keyword>
<evidence type="ECO:0000256" key="1">
    <source>
        <dbReference type="SAM" id="Phobius"/>
    </source>
</evidence>